<evidence type="ECO:0000313" key="10">
    <source>
        <dbReference type="Proteomes" id="UP001318860"/>
    </source>
</evidence>
<keyword evidence="2" id="KW-0723">Serine/threonine-protein kinase</keyword>
<gene>
    <name evidence="9" type="ORF">DH2020_048513</name>
</gene>
<accession>A0ABR0U5H8</accession>
<evidence type="ECO:0000256" key="2">
    <source>
        <dbReference type="ARBA" id="ARBA00022527"/>
    </source>
</evidence>
<dbReference type="InterPro" id="IPR001245">
    <property type="entry name" value="Ser-Thr/Tyr_kinase_cat_dom"/>
</dbReference>
<proteinExistence type="predicted"/>
<dbReference type="Pfam" id="PF07714">
    <property type="entry name" value="PK_Tyr_Ser-Thr"/>
    <property type="match status" value="1"/>
</dbReference>
<sequence length="483" mass="55720">MLKNRTVLRSELRKYNVEALNYNNFTIRLSDPGLDSQNRSSCPRYSSTINDIYLSYMTFIYTNSITVTFLNCLSPVVNNPLYIHNPFCGNTSAFPSSSRVYSYVTVGTILVEELEEECTFDTMVVATASSSGKDSYNYSYTEVHDMMAYGIEVSWYRVMCDECYESDGDCVLGDGDDEIRCRHSSMQQSEIIQELSQHQVTNFMPINYTYGEIKKMTNNFKTKLGGENVFKGKLQSGPYVSIKMLTNCDDDHKEFISCVSKISSIRHPNVAKLVGFCIENTKRALVHEFSHRGSLEKHVFSHVNDIFKISIGIARGIEFLHGVRIFRLGIRPQNVLLDEEFNPKIMLYYGIAKMGIIAPEMFYKNVGEVSCKVDVYRFGMLVLEMLARVKYGNYILREIYFPFWIYSQLSEGKELEIMDATNEEKMMVKKMVFVALWCIQIRPRDRPFMSEVIGMLEGGFELLDLPPKPFMRKMDDEIMDKFF</sequence>
<evidence type="ECO:0000256" key="4">
    <source>
        <dbReference type="ARBA" id="ARBA00022729"/>
    </source>
</evidence>
<name>A0ABR0U5H8_REHGL</name>
<evidence type="ECO:0000256" key="6">
    <source>
        <dbReference type="ARBA" id="ARBA00023136"/>
    </source>
</evidence>
<keyword evidence="7" id="KW-0325">Glycoprotein</keyword>
<dbReference type="InterPro" id="IPR000719">
    <property type="entry name" value="Prot_kinase_dom"/>
</dbReference>
<dbReference type="InterPro" id="IPR045874">
    <property type="entry name" value="LRK10/LRL21-25-like"/>
</dbReference>
<reference evidence="9 10" key="1">
    <citation type="journal article" date="2021" name="Comput. Struct. Biotechnol. J.">
        <title>De novo genome assembly of the potent medicinal plant Rehmannia glutinosa using nanopore technology.</title>
        <authorList>
            <person name="Ma L."/>
            <person name="Dong C."/>
            <person name="Song C."/>
            <person name="Wang X."/>
            <person name="Zheng X."/>
            <person name="Niu Y."/>
            <person name="Chen S."/>
            <person name="Feng W."/>
        </authorList>
    </citation>
    <scope>NUCLEOTIDE SEQUENCE [LARGE SCALE GENOMIC DNA]</scope>
    <source>
        <strain evidence="9">DH-2019</strain>
    </source>
</reference>
<organism evidence="9 10">
    <name type="scientific">Rehmannia glutinosa</name>
    <name type="common">Chinese foxglove</name>
    <dbReference type="NCBI Taxonomy" id="99300"/>
    <lineage>
        <taxon>Eukaryota</taxon>
        <taxon>Viridiplantae</taxon>
        <taxon>Streptophyta</taxon>
        <taxon>Embryophyta</taxon>
        <taxon>Tracheophyta</taxon>
        <taxon>Spermatophyta</taxon>
        <taxon>Magnoliopsida</taxon>
        <taxon>eudicotyledons</taxon>
        <taxon>Gunneridae</taxon>
        <taxon>Pentapetalae</taxon>
        <taxon>asterids</taxon>
        <taxon>lamiids</taxon>
        <taxon>Lamiales</taxon>
        <taxon>Orobanchaceae</taxon>
        <taxon>Rehmannieae</taxon>
        <taxon>Rehmannia</taxon>
    </lineage>
</organism>
<dbReference type="EMBL" id="JABTTQ020003419">
    <property type="protein sequence ID" value="KAK6117724.1"/>
    <property type="molecule type" value="Genomic_DNA"/>
</dbReference>
<evidence type="ECO:0000313" key="9">
    <source>
        <dbReference type="EMBL" id="KAK6117724.1"/>
    </source>
</evidence>
<evidence type="ECO:0000256" key="1">
    <source>
        <dbReference type="ARBA" id="ARBA00004479"/>
    </source>
</evidence>
<keyword evidence="2" id="KW-0808">Transferase</keyword>
<keyword evidence="6" id="KW-0472">Membrane</keyword>
<dbReference type="PROSITE" id="PS50011">
    <property type="entry name" value="PROTEIN_KINASE_DOM"/>
    <property type="match status" value="1"/>
</dbReference>
<protein>
    <recommendedName>
        <fullName evidence="8">Protein kinase domain-containing protein</fullName>
    </recommendedName>
</protein>
<feature type="domain" description="Protein kinase" evidence="8">
    <location>
        <begin position="189"/>
        <end position="471"/>
    </location>
</feature>
<keyword evidence="5" id="KW-1133">Transmembrane helix</keyword>
<dbReference type="Proteomes" id="UP001318860">
    <property type="component" value="Unassembled WGS sequence"/>
</dbReference>
<dbReference type="Gene3D" id="1.10.510.10">
    <property type="entry name" value="Transferase(Phosphotransferase) domain 1"/>
    <property type="match status" value="1"/>
</dbReference>
<evidence type="ECO:0000256" key="5">
    <source>
        <dbReference type="ARBA" id="ARBA00022989"/>
    </source>
</evidence>
<comment type="subcellular location">
    <subcellularLocation>
        <location evidence="1">Membrane</location>
        <topology evidence="1">Single-pass type I membrane protein</topology>
    </subcellularLocation>
</comment>
<comment type="caution">
    <text evidence="9">The sequence shown here is derived from an EMBL/GenBank/DDBJ whole genome shotgun (WGS) entry which is preliminary data.</text>
</comment>
<keyword evidence="4" id="KW-0732">Signal</keyword>
<keyword evidence="10" id="KW-1185">Reference proteome</keyword>
<evidence type="ECO:0000256" key="7">
    <source>
        <dbReference type="ARBA" id="ARBA00023180"/>
    </source>
</evidence>
<dbReference type="SUPFAM" id="SSF56112">
    <property type="entry name" value="Protein kinase-like (PK-like)"/>
    <property type="match status" value="1"/>
</dbReference>
<dbReference type="PANTHER" id="PTHR27009">
    <property type="entry name" value="RUST RESISTANCE KINASE LR10-RELATED"/>
    <property type="match status" value="1"/>
</dbReference>
<keyword evidence="2" id="KW-0418">Kinase</keyword>
<dbReference type="InterPro" id="IPR011009">
    <property type="entry name" value="Kinase-like_dom_sf"/>
</dbReference>
<dbReference type="Gene3D" id="3.30.200.20">
    <property type="entry name" value="Phosphorylase Kinase, domain 1"/>
    <property type="match status" value="1"/>
</dbReference>
<keyword evidence="3" id="KW-0812">Transmembrane</keyword>
<evidence type="ECO:0000259" key="8">
    <source>
        <dbReference type="PROSITE" id="PS50011"/>
    </source>
</evidence>
<evidence type="ECO:0000256" key="3">
    <source>
        <dbReference type="ARBA" id="ARBA00022692"/>
    </source>
</evidence>